<sequence length="84" mass="9422">MPEPQRKDGGRAEGEDSVSSVSLELMPRDYGAEKFNPSDFAHQGCGAITHFMARSRSSMWGPNQQSRRSLFLMVLDHPQWAQAI</sequence>
<reference evidence="2" key="1">
    <citation type="submission" date="2021-03" db="EMBL/GenBank/DDBJ databases">
        <title>Draft genome sequence of rust myrtle Austropuccinia psidii MF-1, a brazilian biotype.</title>
        <authorList>
            <person name="Quecine M.C."/>
            <person name="Pachon D.M.R."/>
            <person name="Bonatelli M.L."/>
            <person name="Correr F.H."/>
            <person name="Franceschini L.M."/>
            <person name="Leite T.F."/>
            <person name="Margarido G.R.A."/>
            <person name="Almeida C.A."/>
            <person name="Ferrarezi J.A."/>
            <person name="Labate C.A."/>
        </authorList>
    </citation>
    <scope>NUCLEOTIDE SEQUENCE</scope>
    <source>
        <strain evidence="2">MF-1</strain>
    </source>
</reference>
<organism evidence="2 3">
    <name type="scientific">Austropuccinia psidii MF-1</name>
    <dbReference type="NCBI Taxonomy" id="1389203"/>
    <lineage>
        <taxon>Eukaryota</taxon>
        <taxon>Fungi</taxon>
        <taxon>Dikarya</taxon>
        <taxon>Basidiomycota</taxon>
        <taxon>Pucciniomycotina</taxon>
        <taxon>Pucciniomycetes</taxon>
        <taxon>Pucciniales</taxon>
        <taxon>Sphaerophragmiaceae</taxon>
        <taxon>Austropuccinia</taxon>
    </lineage>
</organism>
<dbReference type="Proteomes" id="UP000765509">
    <property type="component" value="Unassembled WGS sequence"/>
</dbReference>
<evidence type="ECO:0000313" key="3">
    <source>
        <dbReference type="Proteomes" id="UP000765509"/>
    </source>
</evidence>
<accession>A0A9Q3DQA3</accession>
<evidence type="ECO:0000313" key="2">
    <source>
        <dbReference type="EMBL" id="MBW0503957.1"/>
    </source>
</evidence>
<evidence type="ECO:0000256" key="1">
    <source>
        <dbReference type="SAM" id="MobiDB-lite"/>
    </source>
</evidence>
<name>A0A9Q3DQA3_9BASI</name>
<feature type="compositionally biased region" description="Basic and acidic residues" evidence="1">
    <location>
        <begin position="1"/>
        <end position="14"/>
    </location>
</feature>
<proteinExistence type="predicted"/>
<keyword evidence="3" id="KW-1185">Reference proteome</keyword>
<gene>
    <name evidence="2" type="ORF">O181_043672</name>
</gene>
<dbReference type="EMBL" id="AVOT02017660">
    <property type="protein sequence ID" value="MBW0503957.1"/>
    <property type="molecule type" value="Genomic_DNA"/>
</dbReference>
<dbReference type="AlphaFoldDB" id="A0A9Q3DQA3"/>
<comment type="caution">
    <text evidence="2">The sequence shown here is derived from an EMBL/GenBank/DDBJ whole genome shotgun (WGS) entry which is preliminary data.</text>
</comment>
<protein>
    <submittedName>
        <fullName evidence="2">Uncharacterized protein</fullName>
    </submittedName>
</protein>
<feature type="region of interest" description="Disordered" evidence="1">
    <location>
        <begin position="1"/>
        <end position="23"/>
    </location>
</feature>